<dbReference type="Proteomes" id="UP000299102">
    <property type="component" value="Unassembled WGS sequence"/>
</dbReference>
<accession>A0A4C1ZWF0</accession>
<sequence>MRSIAISCSILVPILLWMPVYLDLDFDHHPAFKFHAELGLDSSKFRFKSRSALVPLSNLIPGTASQFDFSHAINFTFSPTLDFCFRSRFRSLAISNFNSAPRLAYDRFRFRYRSQPNHVPVVVPIWT</sequence>
<dbReference type="EMBL" id="BGZK01002148">
    <property type="protein sequence ID" value="GBP91173.1"/>
    <property type="molecule type" value="Genomic_DNA"/>
</dbReference>
<dbReference type="AlphaFoldDB" id="A0A4C1ZWF0"/>
<reference evidence="1 2" key="1">
    <citation type="journal article" date="2019" name="Commun. Biol.">
        <title>The bagworm genome reveals a unique fibroin gene that provides high tensile strength.</title>
        <authorList>
            <person name="Kono N."/>
            <person name="Nakamura H."/>
            <person name="Ohtoshi R."/>
            <person name="Tomita M."/>
            <person name="Numata K."/>
            <person name="Arakawa K."/>
        </authorList>
    </citation>
    <scope>NUCLEOTIDE SEQUENCE [LARGE SCALE GENOMIC DNA]</scope>
</reference>
<evidence type="ECO:0000313" key="1">
    <source>
        <dbReference type="EMBL" id="GBP91173.1"/>
    </source>
</evidence>
<proteinExistence type="predicted"/>
<evidence type="ECO:0000313" key="2">
    <source>
        <dbReference type="Proteomes" id="UP000299102"/>
    </source>
</evidence>
<protein>
    <submittedName>
        <fullName evidence="1">Uncharacterized protein</fullName>
    </submittedName>
</protein>
<gene>
    <name evidence="1" type="ORF">EVAR_64549_1</name>
</gene>
<keyword evidence="2" id="KW-1185">Reference proteome</keyword>
<organism evidence="1 2">
    <name type="scientific">Eumeta variegata</name>
    <name type="common">Bagworm moth</name>
    <name type="synonym">Eumeta japonica</name>
    <dbReference type="NCBI Taxonomy" id="151549"/>
    <lineage>
        <taxon>Eukaryota</taxon>
        <taxon>Metazoa</taxon>
        <taxon>Ecdysozoa</taxon>
        <taxon>Arthropoda</taxon>
        <taxon>Hexapoda</taxon>
        <taxon>Insecta</taxon>
        <taxon>Pterygota</taxon>
        <taxon>Neoptera</taxon>
        <taxon>Endopterygota</taxon>
        <taxon>Lepidoptera</taxon>
        <taxon>Glossata</taxon>
        <taxon>Ditrysia</taxon>
        <taxon>Tineoidea</taxon>
        <taxon>Psychidae</taxon>
        <taxon>Oiketicinae</taxon>
        <taxon>Eumeta</taxon>
    </lineage>
</organism>
<name>A0A4C1ZWF0_EUMVA</name>
<comment type="caution">
    <text evidence="1">The sequence shown here is derived from an EMBL/GenBank/DDBJ whole genome shotgun (WGS) entry which is preliminary data.</text>
</comment>